<proteinExistence type="predicted"/>
<evidence type="ECO:0000313" key="2">
    <source>
        <dbReference type="EMBL" id="MBB2893481.1"/>
    </source>
</evidence>
<comment type="caution">
    <text evidence="2">The sequence shown here is derived from an EMBL/GenBank/DDBJ whole genome shotgun (WGS) entry which is preliminary data.</text>
</comment>
<dbReference type="InterPro" id="IPR019236">
    <property type="entry name" value="APP1_cat"/>
</dbReference>
<feature type="domain" description="Phosphatidate phosphatase APP1 catalytic" evidence="1">
    <location>
        <begin position="142"/>
        <end position="293"/>
    </location>
</feature>
<accession>A0A839NFM3</accession>
<keyword evidence="3" id="KW-1185">Reference proteome</keyword>
<gene>
    <name evidence="2" type="ORF">FHU39_003512</name>
</gene>
<sequence length="350" mass="38305">MAKVHPAARAEDALNAVVARRLRKRGWQRQVLPYIGYAGEGFARVLARVVLGRDGQPTTAPSAEEAPIRRGFKVFFTAPLAEVDVVVRFGSASATATTDRGGYLDVELGAHGLDPGWHTATIGVGDLVVEAPVQVVSPQTRFGIVSDVDDTCLVTALPRPMIAAWNSFVLEETARKVVPGMPAMYRSLLAAHPGAPIIYLSTGAWNTQPILTRFLRRHGFPSGPALLTDWGPTDDSIFRSGQAHKRESLRRLAREFPHIQWLLVGDDGQHDPVIYEEFAVEHPDNVSCIAIRQLTVTQQLLSHGHPLVRDELRGRPLRMMVCEGPDGFTLHRLVRRVLADFGSARSDAGA</sequence>
<dbReference type="InterPro" id="IPR023214">
    <property type="entry name" value="HAD_sf"/>
</dbReference>
<reference evidence="2 3" key="1">
    <citation type="submission" date="2020-08" db="EMBL/GenBank/DDBJ databases">
        <title>Sequencing the genomes of 1000 actinobacteria strains.</title>
        <authorList>
            <person name="Klenk H.-P."/>
        </authorList>
    </citation>
    <scope>NUCLEOTIDE SEQUENCE [LARGE SCALE GENOMIC DNA]</scope>
    <source>
        <strain evidence="2 3">DSM 105369</strain>
    </source>
</reference>
<dbReference type="PANTHER" id="PTHR28208">
    <property type="entry name" value="PHOSPHATIDATE PHOSPHATASE APP1"/>
    <property type="match status" value="1"/>
</dbReference>
<dbReference type="RefSeq" id="WP_183321901.1">
    <property type="nucleotide sequence ID" value="NZ_JACHVQ010000003.1"/>
</dbReference>
<dbReference type="PANTHER" id="PTHR28208:SF3">
    <property type="entry name" value="PHOSPHATIDATE PHOSPHATASE APP1"/>
    <property type="match status" value="1"/>
</dbReference>
<dbReference type="Gene3D" id="3.40.50.1000">
    <property type="entry name" value="HAD superfamily/HAD-like"/>
    <property type="match status" value="1"/>
</dbReference>
<dbReference type="GO" id="GO:0008195">
    <property type="term" value="F:phosphatidate phosphatase activity"/>
    <property type="evidence" value="ECO:0007669"/>
    <property type="project" value="InterPro"/>
</dbReference>
<protein>
    <submittedName>
        <fullName evidence="2">Phosphatidate phosphatase APP1</fullName>
    </submittedName>
</protein>
<evidence type="ECO:0000259" key="1">
    <source>
        <dbReference type="Pfam" id="PF09949"/>
    </source>
</evidence>
<dbReference type="InterPro" id="IPR052935">
    <property type="entry name" value="Mg2+_PAP"/>
</dbReference>
<dbReference type="AlphaFoldDB" id="A0A839NFM3"/>
<organism evidence="2 3">
    <name type="scientific">Flexivirga oryzae</name>
    <dbReference type="NCBI Taxonomy" id="1794944"/>
    <lineage>
        <taxon>Bacteria</taxon>
        <taxon>Bacillati</taxon>
        <taxon>Actinomycetota</taxon>
        <taxon>Actinomycetes</taxon>
        <taxon>Micrococcales</taxon>
        <taxon>Dermacoccaceae</taxon>
        <taxon>Flexivirga</taxon>
    </lineage>
</organism>
<dbReference type="Proteomes" id="UP000559182">
    <property type="component" value="Unassembled WGS sequence"/>
</dbReference>
<dbReference type="Pfam" id="PF09949">
    <property type="entry name" value="APP1_cat"/>
    <property type="match status" value="1"/>
</dbReference>
<name>A0A839NFM3_9MICO</name>
<evidence type="ECO:0000313" key="3">
    <source>
        <dbReference type="Proteomes" id="UP000559182"/>
    </source>
</evidence>
<dbReference type="EMBL" id="JACHVQ010000003">
    <property type="protein sequence ID" value="MBB2893481.1"/>
    <property type="molecule type" value="Genomic_DNA"/>
</dbReference>